<proteinExistence type="predicted"/>
<keyword evidence="2" id="KW-1185">Reference proteome</keyword>
<gene>
    <name evidence="1" type="ORF">RFI_03623</name>
</gene>
<dbReference type="Proteomes" id="UP000023152">
    <property type="component" value="Unassembled WGS sequence"/>
</dbReference>
<organism evidence="1 2">
    <name type="scientific">Reticulomyxa filosa</name>
    <dbReference type="NCBI Taxonomy" id="46433"/>
    <lineage>
        <taxon>Eukaryota</taxon>
        <taxon>Sar</taxon>
        <taxon>Rhizaria</taxon>
        <taxon>Retaria</taxon>
        <taxon>Foraminifera</taxon>
        <taxon>Monothalamids</taxon>
        <taxon>Reticulomyxidae</taxon>
        <taxon>Reticulomyxa</taxon>
    </lineage>
</organism>
<accession>X6P5T1</accession>
<dbReference type="EMBL" id="ASPP01003362">
    <property type="protein sequence ID" value="ETO33478.1"/>
    <property type="molecule type" value="Genomic_DNA"/>
</dbReference>
<name>X6P5T1_RETFI</name>
<comment type="caution">
    <text evidence="1">The sequence shown here is derived from an EMBL/GenBank/DDBJ whole genome shotgun (WGS) entry which is preliminary data.</text>
</comment>
<feature type="non-terminal residue" evidence="1">
    <location>
        <position position="137"/>
    </location>
</feature>
<evidence type="ECO:0000313" key="1">
    <source>
        <dbReference type="EMBL" id="ETO33478.1"/>
    </source>
</evidence>
<sequence length="137" mass="16230">MSHIDIYWLRSIKTRIAQFLQMIYTMFASEKCWSVSIAIKKHKTTKKQIIRPHVFGLDFQYGGKKVGKKDKQKLQSREKKTKWDNINKKARTVKTNIMPTNGKKHMKQLQAVKSGRQNLKFGITHKQNNKKHRHKNI</sequence>
<reference evidence="1 2" key="1">
    <citation type="journal article" date="2013" name="Curr. Biol.">
        <title>The Genome of the Foraminiferan Reticulomyxa filosa.</title>
        <authorList>
            <person name="Glockner G."/>
            <person name="Hulsmann N."/>
            <person name="Schleicher M."/>
            <person name="Noegel A.A."/>
            <person name="Eichinger L."/>
            <person name="Gallinger C."/>
            <person name="Pawlowski J."/>
            <person name="Sierra R."/>
            <person name="Euteneuer U."/>
            <person name="Pillet L."/>
            <person name="Moustafa A."/>
            <person name="Platzer M."/>
            <person name="Groth M."/>
            <person name="Szafranski K."/>
            <person name="Schliwa M."/>
        </authorList>
    </citation>
    <scope>NUCLEOTIDE SEQUENCE [LARGE SCALE GENOMIC DNA]</scope>
</reference>
<dbReference type="AlphaFoldDB" id="X6P5T1"/>
<evidence type="ECO:0000313" key="2">
    <source>
        <dbReference type="Proteomes" id="UP000023152"/>
    </source>
</evidence>
<protein>
    <submittedName>
        <fullName evidence="1">Uncharacterized protein</fullName>
    </submittedName>
</protein>